<keyword evidence="5" id="KW-1133">Transmembrane helix</keyword>
<dbReference type="InterPro" id="IPR000917">
    <property type="entry name" value="Sulfatase_N"/>
</dbReference>
<evidence type="ECO:0000256" key="1">
    <source>
        <dbReference type="ARBA" id="ARBA00004651"/>
    </source>
</evidence>
<dbReference type="RefSeq" id="WP_138195814.1">
    <property type="nucleotide sequence ID" value="NZ_VCIW01000013.1"/>
</dbReference>
<dbReference type="Gene3D" id="3.30.1120.170">
    <property type="match status" value="1"/>
</dbReference>
<dbReference type="CDD" id="cd16015">
    <property type="entry name" value="LTA_synthase"/>
    <property type="match status" value="1"/>
</dbReference>
<keyword evidence="9" id="KW-1185">Reference proteome</keyword>
<comment type="pathway">
    <text evidence="2">Cell wall biogenesis; lipoteichoic acid biosynthesis.</text>
</comment>
<keyword evidence="3" id="KW-1003">Cell membrane</keyword>
<dbReference type="SUPFAM" id="SSF53649">
    <property type="entry name" value="Alkaline phosphatase-like"/>
    <property type="match status" value="1"/>
</dbReference>
<dbReference type="InterPro" id="IPR050448">
    <property type="entry name" value="OpgB/LTA_synthase_biosynth"/>
</dbReference>
<accession>A0A5R9G9L9</accession>
<comment type="subcellular location">
    <subcellularLocation>
        <location evidence="1">Cell membrane</location>
        <topology evidence="1">Multi-pass membrane protein</topology>
    </subcellularLocation>
</comment>
<dbReference type="PROSITE" id="PS51257">
    <property type="entry name" value="PROKAR_LIPOPROTEIN"/>
    <property type="match status" value="1"/>
</dbReference>
<name>A0A5R9G9L9_9BACL</name>
<evidence type="ECO:0000313" key="9">
    <source>
        <dbReference type="Proteomes" id="UP000309676"/>
    </source>
</evidence>
<evidence type="ECO:0000256" key="6">
    <source>
        <dbReference type="ARBA" id="ARBA00023136"/>
    </source>
</evidence>
<evidence type="ECO:0000259" key="7">
    <source>
        <dbReference type="Pfam" id="PF00884"/>
    </source>
</evidence>
<sequence>MKTGLFLLMLVVIIVSGCSEHVYVEEQQVEPVAVIESVNNAEEVDAVESHANRPNIIAIQLEAFQTFVLNRSVRGTEITPNLNELIRDSAYFSNFYLQNGGGSTSDAEFMMNTSLHPFKFPQSVAVDAADKRFPSLPRLLGAQGYHSTTLHVNNVMFWNRKNFYSALGFDSYYDKAYFGLEDLVASGSSDRVLFEKGMDVLETLDQPFYAQFVTMSSHYPYSLPKNMKSMKLPEVYEGNLVGNYLHAVHYVDAAIGEFIEALKANDLWDNTILVLYGDHSGLQMKFVKEQEEAALEDFLGRAYDKVDALQVPFIIHGSGATAGEHTMAGGHLDMLPTVLPLLGLRMDTPVFGFDLFTNADHPVAIRSSFAEEGTFVYRNVLYDAADGSLLSIETREAPMEAAFNVEEEKQRQLQRFRQSDDIVRALPTKDDSFGTDIELTEPSDVYESPEDPQSIVASLPAGTVITTFRQQGEWYSFYDDDGKEHWVRTLNPIQEVFKLVELPHRAKLFSEPNERLKPRLEIGKQTLYALKEWKGTGWYQVSTWLGEELWIQIAP</sequence>
<dbReference type="Gene3D" id="3.40.720.10">
    <property type="entry name" value="Alkaline Phosphatase, subunit A"/>
    <property type="match status" value="1"/>
</dbReference>
<comment type="caution">
    <text evidence="8">The sequence shown here is derived from an EMBL/GenBank/DDBJ whole genome shotgun (WGS) entry which is preliminary data.</text>
</comment>
<evidence type="ECO:0000313" key="8">
    <source>
        <dbReference type="EMBL" id="TLS50780.1"/>
    </source>
</evidence>
<dbReference type="AlphaFoldDB" id="A0A5R9G9L9"/>
<evidence type="ECO:0000256" key="5">
    <source>
        <dbReference type="ARBA" id="ARBA00022989"/>
    </source>
</evidence>
<evidence type="ECO:0000256" key="4">
    <source>
        <dbReference type="ARBA" id="ARBA00022692"/>
    </source>
</evidence>
<evidence type="ECO:0000256" key="2">
    <source>
        <dbReference type="ARBA" id="ARBA00004936"/>
    </source>
</evidence>
<keyword evidence="6" id="KW-0472">Membrane</keyword>
<organism evidence="8 9">
    <name type="scientific">Paenibacillus antri</name>
    <dbReference type="NCBI Taxonomy" id="2582848"/>
    <lineage>
        <taxon>Bacteria</taxon>
        <taxon>Bacillati</taxon>
        <taxon>Bacillota</taxon>
        <taxon>Bacilli</taxon>
        <taxon>Bacillales</taxon>
        <taxon>Paenibacillaceae</taxon>
        <taxon>Paenibacillus</taxon>
    </lineage>
</organism>
<gene>
    <name evidence="8" type="ORF">FE782_18970</name>
</gene>
<proteinExistence type="predicted"/>
<reference evidence="8 9" key="1">
    <citation type="submission" date="2019-05" db="EMBL/GenBank/DDBJ databases">
        <authorList>
            <person name="Narsing Rao M.P."/>
            <person name="Li W.J."/>
        </authorList>
    </citation>
    <scope>NUCLEOTIDE SEQUENCE [LARGE SCALE GENOMIC DNA]</scope>
    <source>
        <strain evidence="8 9">SYSU_K30003</strain>
    </source>
</reference>
<dbReference type="GO" id="GO:0005886">
    <property type="term" value="C:plasma membrane"/>
    <property type="evidence" value="ECO:0007669"/>
    <property type="project" value="UniProtKB-SubCell"/>
</dbReference>
<dbReference type="PANTHER" id="PTHR47371">
    <property type="entry name" value="LIPOTEICHOIC ACID SYNTHASE"/>
    <property type="match status" value="1"/>
</dbReference>
<dbReference type="Proteomes" id="UP000309676">
    <property type="component" value="Unassembled WGS sequence"/>
</dbReference>
<protein>
    <recommendedName>
        <fullName evidence="7">Sulfatase N-terminal domain-containing protein</fullName>
    </recommendedName>
</protein>
<dbReference type="OrthoDB" id="5901192at2"/>
<dbReference type="EMBL" id="VCIW01000013">
    <property type="protein sequence ID" value="TLS50780.1"/>
    <property type="molecule type" value="Genomic_DNA"/>
</dbReference>
<evidence type="ECO:0000256" key="3">
    <source>
        <dbReference type="ARBA" id="ARBA00022475"/>
    </source>
</evidence>
<keyword evidence="4" id="KW-0812">Transmembrane</keyword>
<dbReference type="InterPro" id="IPR017850">
    <property type="entry name" value="Alkaline_phosphatase_core_sf"/>
</dbReference>
<feature type="domain" description="Sulfatase N-terminal" evidence="7">
    <location>
        <begin position="54"/>
        <end position="343"/>
    </location>
</feature>
<dbReference type="PANTHER" id="PTHR47371:SF3">
    <property type="entry name" value="PHOSPHOGLYCEROL TRANSFERASE I"/>
    <property type="match status" value="1"/>
</dbReference>
<dbReference type="Pfam" id="PF00884">
    <property type="entry name" value="Sulfatase"/>
    <property type="match status" value="1"/>
</dbReference>